<feature type="domain" description="Glycosyl transferase family 1" evidence="1">
    <location>
        <begin position="184"/>
        <end position="324"/>
    </location>
</feature>
<dbReference type="InterPro" id="IPR028098">
    <property type="entry name" value="Glyco_trans_4-like_N"/>
</dbReference>
<keyword evidence="3" id="KW-0328">Glycosyltransferase</keyword>
<organism evidence="3 4">
    <name type="scientific">Parabacteroides distasonis</name>
    <dbReference type="NCBI Taxonomy" id="823"/>
    <lineage>
        <taxon>Bacteria</taxon>
        <taxon>Pseudomonadati</taxon>
        <taxon>Bacteroidota</taxon>
        <taxon>Bacteroidia</taxon>
        <taxon>Bacteroidales</taxon>
        <taxon>Tannerellaceae</taxon>
        <taxon>Parabacteroides</taxon>
    </lineage>
</organism>
<dbReference type="Gene3D" id="3.40.50.2000">
    <property type="entry name" value="Glycogen Phosphorylase B"/>
    <property type="match status" value="2"/>
</dbReference>
<accession>A0AAX3QRX6</accession>
<dbReference type="EC" id="2.4.-.-" evidence="3"/>
<evidence type="ECO:0000313" key="4">
    <source>
        <dbReference type="Proteomes" id="UP001221009"/>
    </source>
</evidence>
<dbReference type="PANTHER" id="PTHR12526:SF630">
    <property type="entry name" value="GLYCOSYLTRANSFERASE"/>
    <property type="match status" value="1"/>
</dbReference>
<keyword evidence="3" id="KW-0808">Transferase</keyword>
<dbReference type="InterPro" id="IPR001296">
    <property type="entry name" value="Glyco_trans_1"/>
</dbReference>
<evidence type="ECO:0000313" key="3">
    <source>
        <dbReference type="EMBL" id="WET65754.1"/>
    </source>
</evidence>
<reference evidence="3" key="1">
    <citation type="submission" date="2023-03" db="EMBL/GenBank/DDBJ databases">
        <title>Parabacteroides distasonis, a bacteria resistant against UC.</title>
        <authorList>
            <person name="Dai W."/>
        </authorList>
    </citation>
    <scope>NUCLEOTIDE SEQUENCE</scope>
    <source>
        <strain evidence="3">F1-28</strain>
    </source>
</reference>
<evidence type="ECO:0000259" key="2">
    <source>
        <dbReference type="Pfam" id="PF13439"/>
    </source>
</evidence>
<dbReference type="SUPFAM" id="SSF53756">
    <property type="entry name" value="UDP-Glycosyltransferase/glycogen phosphorylase"/>
    <property type="match status" value="1"/>
</dbReference>
<proteinExistence type="predicted"/>
<gene>
    <name evidence="3" type="ORF">P2T59_07130</name>
</gene>
<feature type="domain" description="Glycosyltransferase subfamily 4-like N-terminal" evidence="2">
    <location>
        <begin position="13"/>
        <end position="166"/>
    </location>
</feature>
<dbReference type="GO" id="GO:0016757">
    <property type="term" value="F:glycosyltransferase activity"/>
    <property type="evidence" value="ECO:0007669"/>
    <property type="project" value="UniProtKB-KW"/>
</dbReference>
<dbReference type="Pfam" id="PF13439">
    <property type="entry name" value="Glyco_transf_4"/>
    <property type="match status" value="1"/>
</dbReference>
<dbReference type="AlphaFoldDB" id="A0AAX3QRX6"/>
<name>A0AAX3QRX6_PARDI</name>
<dbReference type="EMBL" id="CP120353">
    <property type="protein sequence ID" value="WET65754.1"/>
    <property type="molecule type" value="Genomic_DNA"/>
</dbReference>
<sequence length="345" mass="38913">MRILQLITLSELGGAQSVVANLANQLSEIGYEVIVAAGEGDGKMWSMLRPEIEQVRCKHLRRALSPLNDFLTIIDFLKIYCKYKPDIIHLHSSKAGMLGRVAFPSGKVIYTVHGFDSIRLAYRKFLPIERFMQRACKAIVGVSRYDERHLREERITYNVSTVYNGIKKPHPLLVDPFARIVGYKAKVLCIARLSSPKRSDLFVEIARCLPEYAFIWIGNQHEVDGGLPGNVFFMGNLPNAGAYNQFVDLFILPSNYEGLPMVIIEAMSFGCPVVASDVGGISEIVVNGWNGYTVENNVRSFADKIKCILENRAVCERFSRNAKEQFEKKLTVEKMASAYIMIYRS</sequence>
<dbReference type="Proteomes" id="UP001221009">
    <property type="component" value="Chromosome"/>
</dbReference>
<evidence type="ECO:0000259" key="1">
    <source>
        <dbReference type="Pfam" id="PF00534"/>
    </source>
</evidence>
<dbReference type="PANTHER" id="PTHR12526">
    <property type="entry name" value="GLYCOSYLTRANSFERASE"/>
    <property type="match status" value="1"/>
</dbReference>
<dbReference type="RefSeq" id="WP_122143752.1">
    <property type="nucleotide sequence ID" value="NZ_CP120353.1"/>
</dbReference>
<protein>
    <submittedName>
        <fullName evidence="3">Glycosyltransferase</fullName>
        <ecNumber evidence="3">2.4.-.-</ecNumber>
    </submittedName>
</protein>
<dbReference type="Pfam" id="PF00534">
    <property type="entry name" value="Glycos_transf_1"/>
    <property type="match status" value="1"/>
</dbReference>